<dbReference type="EC" id="5.6.2.2" evidence="3"/>
<evidence type="ECO:0000259" key="14">
    <source>
        <dbReference type="PROSITE" id="PS52040"/>
    </source>
</evidence>
<keyword evidence="5" id="KW-0068">Autocatalytic cleavage</keyword>
<dbReference type="InterPro" id="IPR002205">
    <property type="entry name" value="Topo_IIA_dom_A"/>
</dbReference>
<dbReference type="InterPro" id="IPR030934">
    <property type="entry name" value="Intein_C"/>
</dbReference>
<dbReference type="PROSITE" id="PS52040">
    <property type="entry name" value="TOPO_IIA"/>
    <property type="match status" value="1"/>
</dbReference>
<evidence type="ECO:0000313" key="16">
    <source>
        <dbReference type="Proteomes" id="UP000176576"/>
    </source>
</evidence>
<dbReference type="PROSITE" id="PS50818">
    <property type="entry name" value="INTEIN_C_TER"/>
    <property type="match status" value="1"/>
</dbReference>
<protein>
    <recommendedName>
        <fullName evidence="3">DNA topoisomerase (ATP-hydrolyzing)</fullName>
        <ecNumber evidence="3">5.6.2.2</ecNumber>
    </recommendedName>
</protein>
<evidence type="ECO:0000256" key="2">
    <source>
        <dbReference type="ARBA" id="ARBA00008263"/>
    </source>
</evidence>
<dbReference type="InterPro" id="IPR050220">
    <property type="entry name" value="Type_II_DNA_Topoisomerases"/>
</dbReference>
<comment type="subunit">
    <text evidence="10">Heterotetramer composed of ParC and ParE.</text>
</comment>
<dbReference type="InterPro" id="IPR013757">
    <property type="entry name" value="Topo_IIA_A_a_sf"/>
</dbReference>
<dbReference type="Gene3D" id="2.120.10.90">
    <property type="entry name" value="DNA gyrase/topoisomerase IV, subunit A, C-terminal"/>
    <property type="match status" value="1"/>
</dbReference>
<comment type="catalytic activity">
    <reaction evidence="1 11">
        <text>ATP-dependent breakage, passage and rejoining of double-stranded DNA.</text>
        <dbReference type="EC" id="5.6.2.2"/>
    </reaction>
</comment>
<dbReference type="Pfam" id="PF00521">
    <property type="entry name" value="DNA_topoisoIV"/>
    <property type="match status" value="2"/>
</dbReference>
<accession>A0A1G2GAV4</accession>
<dbReference type="GO" id="GO:0009330">
    <property type="term" value="C:DNA topoisomerase type II (double strand cut, ATP-hydrolyzing) complex"/>
    <property type="evidence" value="ECO:0007669"/>
    <property type="project" value="TreeGrafter"/>
</dbReference>
<dbReference type="CDD" id="cd00081">
    <property type="entry name" value="Hint"/>
    <property type="match status" value="1"/>
</dbReference>
<dbReference type="SUPFAM" id="SSF56719">
    <property type="entry name" value="Type II DNA topoisomerase"/>
    <property type="match status" value="2"/>
</dbReference>
<keyword evidence="9 11" id="KW-0413">Isomerase</keyword>
<feature type="compositionally biased region" description="Polar residues" evidence="12">
    <location>
        <begin position="1"/>
        <end position="15"/>
    </location>
</feature>
<evidence type="ECO:0000256" key="5">
    <source>
        <dbReference type="ARBA" id="ARBA00022813"/>
    </source>
</evidence>
<dbReference type="InterPro" id="IPR006691">
    <property type="entry name" value="GyrA/parC_rep"/>
</dbReference>
<dbReference type="Gene3D" id="1.10.268.10">
    <property type="entry name" value="Topoisomerase, domain 3"/>
    <property type="match status" value="1"/>
</dbReference>
<keyword evidence="8 11" id="KW-0238">DNA-binding</keyword>
<dbReference type="PROSITE" id="PS50819">
    <property type="entry name" value="INTEIN_ENDONUCLEASE"/>
    <property type="match status" value="1"/>
</dbReference>
<reference evidence="15 16" key="1">
    <citation type="journal article" date="2016" name="Nat. Commun.">
        <title>Thousands of microbial genomes shed light on interconnected biogeochemical processes in an aquifer system.</title>
        <authorList>
            <person name="Anantharaman K."/>
            <person name="Brown C.T."/>
            <person name="Hug L.A."/>
            <person name="Sharon I."/>
            <person name="Castelle C.J."/>
            <person name="Probst A.J."/>
            <person name="Thomas B.C."/>
            <person name="Singh A."/>
            <person name="Wilkins M.J."/>
            <person name="Karaoz U."/>
            <person name="Brodie E.L."/>
            <person name="Williams K.H."/>
            <person name="Hubbard S.S."/>
            <person name="Banfield J.F."/>
        </authorList>
    </citation>
    <scope>NUCLEOTIDE SEQUENCE [LARGE SCALE GENOMIC DNA]</scope>
</reference>
<comment type="similarity">
    <text evidence="2">Belongs to the type II topoisomerase GyrA/ParC subunit family.</text>
</comment>
<evidence type="ECO:0000256" key="7">
    <source>
        <dbReference type="ARBA" id="ARBA00023029"/>
    </source>
</evidence>
<dbReference type="GO" id="GO:0005524">
    <property type="term" value="F:ATP binding"/>
    <property type="evidence" value="ECO:0007669"/>
    <property type="project" value="InterPro"/>
</dbReference>
<evidence type="ECO:0000256" key="3">
    <source>
        <dbReference type="ARBA" id="ARBA00012895"/>
    </source>
</evidence>
<organism evidence="15 16">
    <name type="scientific">Candidatus Ryanbacteria bacterium RIFCSPHIGHO2_02_FULL_45_13b</name>
    <dbReference type="NCBI Taxonomy" id="1802117"/>
    <lineage>
        <taxon>Bacteria</taxon>
        <taxon>Candidatus Ryaniibacteriota</taxon>
    </lineage>
</organism>
<dbReference type="InterPro" id="IPR003587">
    <property type="entry name" value="Hint_dom_N"/>
</dbReference>
<dbReference type="InterPro" id="IPR004860">
    <property type="entry name" value="LAGLIDADG_dom"/>
</dbReference>
<dbReference type="Proteomes" id="UP000176576">
    <property type="component" value="Unassembled WGS sequence"/>
</dbReference>
<dbReference type="InterPro" id="IPR027434">
    <property type="entry name" value="Homing_endonucl"/>
</dbReference>
<dbReference type="Pfam" id="PF03989">
    <property type="entry name" value="DNA_gyraseA_C"/>
    <property type="match status" value="6"/>
</dbReference>
<dbReference type="CDD" id="cd00187">
    <property type="entry name" value="TOP4c"/>
    <property type="match status" value="1"/>
</dbReference>
<proteinExistence type="inferred from homology"/>
<dbReference type="SMART" id="SM00306">
    <property type="entry name" value="HintN"/>
    <property type="match status" value="1"/>
</dbReference>
<dbReference type="InterPro" id="IPR035516">
    <property type="entry name" value="Gyrase/topoIV_suA_C"/>
</dbReference>
<feature type="active site" description="O-(5'-phospho-DNA)-tyrosine intermediate" evidence="11">
    <location>
        <position position="168"/>
    </location>
</feature>
<dbReference type="InterPro" id="IPR013758">
    <property type="entry name" value="Topo_IIA_A/C_ab"/>
</dbReference>
<sequence>MSKNKTQNEASDANNNPPPRKSETEVSLISPKENDHAAPPKKGEGEPRLNSQNESDREITQEMKESYLDYAMSVIVARALPDTRDGLKPVHRRVLYVMHELGLTHSAKLKKSANVVGAVLGGYHPHGDTAVYDSLVRMAQDFSLRYPLVEGQGNWGSIDGDSAAAMRYCVTGDTLIPTNTGLIPIKDISQSGSENINIQVISKDRTTQKAIKWFDSGEHPTIKITSKHGFSLSGSYNHPILVWHVNKISQKPEFQWKLLSQVTMGDVAVINRTSDLLWPQTLLSLEPFKPAYNPKSRREQKELPSHLSEDVAFILGAILAEGTVQQNEIEFCNSDKEFLDAFETCWKRAFPDCRLHHFERSASSYGKKPYHTFEIHARHVVEFLRNLGLDPVHAKEKTIPHVIFKSPRPIVAAFLRAYFEGDGSISVSGKKFTELSCISTSEVLVSQIQILLLRFGITVTKRFDGYRHTHKAYIRGLENALVFQKEINFACTRKQTALVRAISQYHTYHSATDFIPFLSAYVRTHLDTNSPWPEKEFTYKHNFDRYPNLKKHGTRISLAVEPAIQTEVRSLLSFVSNANYLFDPIEKIEQAGIQRVYSLKVDSNCHSFVGNGFINHNTECRMARLAELMLADIEKETVPFVPNYDGSRSEPVVLPTRVPQLLLNGSLGIAVGMATNIPPHNLGELALAIHHLIENPKATTEDLMEFVKGPDFPTGGIIYNKKDIHQAYATGKGGIVTRGEAEIIENKQGNFQIIISSIPFQVNKSTLIEKIAELVHEKRIEGIRDMRDESDKDGMRIAIDIKSAAFPQKILNSLYKHTDLERTFHVNMLALVDGLQPQVLSLKNLLEEFIKHRYVVIERRTRHDLKKAEERAHILEGLKIALDHIDEVIKTIRASTDKEVAHKNLVAKFRLSAIQATAILEMRLQTLAGLERKKVEDELKEKKALIAELNAILNSPKKIRDIIVKETEEVQKLYPEERRTRVMAGAAKSISVEDLVPEEESAVILTKSGYIKRVNPEEYRMQKRGGKGTIGIMTKEEDVVDQFVTANTHDELLFFTSLGKAYQMRAYELPEGKRVSKGKAIANFLPLAPGERVTSILPVLKNPPADRKEGESFLTMITEQGIIKKTDARQFVDVRRSGIIAIKLQKGDNLGWVHLAKQGEEIVIATRRGLSIRFKEHDVRPMGRASSGVRAIRLKANDVVVGANIISKESAGQELLVVAEMGYGKKTKIKEYKLQRRGGGGIKTMNVTPKTGNIVSSRTILPEEEDLIVVSTKGQVIRTPLKDIPSLGRATQGVRIMRLEAGDKIASVTTL</sequence>
<dbReference type="SUPFAM" id="SSF55608">
    <property type="entry name" value="Homing endonucleases"/>
    <property type="match status" value="2"/>
</dbReference>
<evidence type="ECO:0000256" key="9">
    <source>
        <dbReference type="ARBA" id="ARBA00023235"/>
    </source>
</evidence>
<dbReference type="PROSITE" id="PS50817">
    <property type="entry name" value="INTEIN_N_TER"/>
    <property type="match status" value="1"/>
</dbReference>
<evidence type="ECO:0000256" key="11">
    <source>
        <dbReference type="PROSITE-ProRule" id="PRU01384"/>
    </source>
</evidence>
<dbReference type="GO" id="GO:0005737">
    <property type="term" value="C:cytoplasm"/>
    <property type="evidence" value="ECO:0007669"/>
    <property type="project" value="TreeGrafter"/>
</dbReference>
<dbReference type="InterPro" id="IPR006141">
    <property type="entry name" value="Intein_N"/>
</dbReference>
<evidence type="ECO:0000313" key="15">
    <source>
        <dbReference type="EMBL" id="OGZ47326.1"/>
    </source>
</evidence>
<dbReference type="PANTHER" id="PTHR43493">
    <property type="entry name" value="DNA GYRASE/TOPOISOMERASE SUBUNIT A"/>
    <property type="match status" value="1"/>
</dbReference>
<dbReference type="InterPro" id="IPR006142">
    <property type="entry name" value="INTEIN"/>
</dbReference>
<evidence type="ECO:0000256" key="1">
    <source>
        <dbReference type="ARBA" id="ARBA00000185"/>
    </source>
</evidence>
<name>A0A1G2GAV4_9BACT</name>
<comment type="caution">
    <text evidence="15">The sequence shown here is derived from an EMBL/GenBank/DDBJ whole genome shotgun (WGS) entry which is preliminary data.</text>
</comment>
<dbReference type="InterPro" id="IPR036844">
    <property type="entry name" value="Hint_dom_sf"/>
</dbReference>
<dbReference type="FunFam" id="1.10.268.10:FF:000001">
    <property type="entry name" value="DNA gyrase subunit A"/>
    <property type="match status" value="1"/>
</dbReference>
<dbReference type="STRING" id="1802117.A3J54_03475"/>
<dbReference type="Gene3D" id="3.90.199.10">
    <property type="entry name" value="Topoisomerase II, domain 5"/>
    <property type="match status" value="2"/>
</dbReference>
<dbReference type="PANTHER" id="PTHR43493:SF5">
    <property type="entry name" value="DNA GYRASE SUBUNIT A, CHLOROPLASTIC_MITOCHONDRIAL"/>
    <property type="match status" value="1"/>
</dbReference>
<keyword evidence="4" id="KW-0963">Cytoplasm</keyword>
<dbReference type="GO" id="GO:0006265">
    <property type="term" value="P:DNA topological change"/>
    <property type="evidence" value="ECO:0007669"/>
    <property type="project" value="UniProtKB-UniRule"/>
</dbReference>
<evidence type="ECO:0000256" key="4">
    <source>
        <dbReference type="ARBA" id="ARBA00022490"/>
    </source>
</evidence>
<dbReference type="InterPro" id="IPR004042">
    <property type="entry name" value="Intein_endonuc_central"/>
</dbReference>
<dbReference type="GO" id="GO:0003677">
    <property type="term" value="F:DNA binding"/>
    <property type="evidence" value="ECO:0007669"/>
    <property type="project" value="UniProtKB-UniRule"/>
</dbReference>
<keyword evidence="6" id="KW-0651">Protein splicing</keyword>
<dbReference type="Gene3D" id="3.10.28.10">
    <property type="entry name" value="Homing endonucleases"/>
    <property type="match status" value="1"/>
</dbReference>
<dbReference type="Gene3D" id="3.30.1360.40">
    <property type="match status" value="1"/>
</dbReference>
<feature type="domain" description="Topo IIA-type catalytic" evidence="14">
    <location>
        <begin position="80"/>
        <end position="995"/>
    </location>
</feature>
<evidence type="ECO:0000259" key="13">
    <source>
        <dbReference type="PROSITE" id="PS50819"/>
    </source>
</evidence>
<dbReference type="PRINTS" id="PR00379">
    <property type="entry name" value="INTEIN"/>
</dbReference>
<dbReference type="GO" id="GO:0016539">
    <property type="term" value="P:intein-mediated protein splicing"/>
    <property type="evidence" value="ECO:0007669"/>
    <property type="project" value="InterPro"/>
</dbReference>
<feature type="domain" description="DOD-type homing endonuclease" evidence="13">
    <location>
        <begin position="314"/>
        <end position="457"/>
    </location>
</feature>
<dbReference type="Gene3D" id="2.170.16.10">
    <property type="entry name" value="Hedgehog/Intein (Hint) domain"/>
    <property type="match status" value="2"/>
</dbReference>
<feature type="region of interest" description="Disordered" evidence="12">
    <location>
        <begin position="1"/>
        <end position="58"/>
    </location>
</feature>
<evidence type="ECO:0000256" key="12">
    <source>
        <dbReference type="SAM" id="MobiDB-lite"/>
    </source>
</evidence>
<evidence type="ECO:0000256" key="6">
    <source>
        <dbReference type="ARBA" id="ARBA00023000"/>
    </source>
</evidence>
<dbReference type="GO" id="GO:0003918">
    <property type="term" value="F:DNA topoisomerase type II (double strand cut, ATP-hydrolyzing) activity"/>
    <property type="evidence" value="ECO:0007669"/>
    <property type="project" value="UniProtKB-EC"/>
</dbReference>
<evidence type="ECO:0000256" key="8">
    <source>
        <dbReference type="ARBA" id="ARBA00023125"/>
    </source>
</evidence>
<evidence type="ECO:0000256" key="10">
    <source>
        <dbReference type="ARBA" id="ARBA00063644"/>
    </source>
</evidence>
<dbReference type="SMART" id="SM00434">
    <property type="entry name" value="TOP4c"/>
    <property type="match status" value="1"/>
</dbReference>
<dbReference type="SUPFAM" id="SSF51294">
    <property type="entry name" value="Hedgehog/intein (Hint) domain"/>
    <property type="match status" value="1"/>
</dbReference>
<dbReference type="SUPFAM" id="SSF101904">
    <property type="entry name" value="GyrA/ParC C-terminal domain-like"/>
    <property type="match status" value="1"/>
</dbReference>
<dbReference type="InterPro" id="IPR013760">
    <property type="entry name" value="Topo_IIA-like_dom_sf"/>
</dbReference>
<dbReference type="EMBL" id="MHNN01000002">
    <property type="protein sequence ID" value="OGZ47326.1"/>
    <property type="molecule type" value="Genomic_DNA"/>
</dbReference>
<dbReference type="GO" id="GO:0004519">
    <property type="term" value="F:endonuclease activity"/>
    <property type="evidence" value="ECO:0007669"/>
    <property type="project" value="InterPro"/>
</dbReference>
<keyword evidence="7 11" id="KW-0799">Topoisomerase</keyword>
<feature type="compositionally biased region" description="Basic and acidic residues" evidence="12">
    <location>
        <begin position="32"/>
        <end position="47"/>
    </location>
</feature>
<dbReference type="Pfam" id="PF14528">
    <property type="entry name" value="LAGLIDADG_3"/>
    <property type="match status" value="2"/>
</dbReference>
<gene>
    <name evidence="15" type="ORF">A3J54_03475</name>
</gene>
<dbReference type="FunFam" id="3.30.1360.40:FF:000002">
    <property type="entry name" value="DNA gyrase subunit A"/>
    <property type="match status" value="1"/>
</dbReference>
<dbReference type="FunFam" id="2.120.10.90:FF:000005">
    <property type="entry name" value="DNA topoisomerase 4 subunit A"/>
    <property type="match status" value="1"/>
</dbReference>